<feature type="domain" description="KH type-2" evidence="9">
    <location>
        <begin position="211"/>
        <end position="291"/>
    </location>
</feature>
<dbReference type="OrthoDB" id="9805918at2"/>
<dbReference type="NCBIfam" id="TIGR00436">
    <property type="entry name" value="era"/>
    <property type="match status" value="1"/>
</dbReference>
<dbReference type="InterPro" id="IPR030388">
    <property type="entry name" value="G_ERA_dom"/>
</dbReference>
<dbReference type="GO" id="GO:0000028">
    <property type="term" value="P:ribosomal small subunit assembly"/>
    <property type="evidence" value="ECO:0007669"/>
    <property type="project" value="TreeGrafter"/>
</dbReference>
<feature type="region of interest" description="G1" evidence="7">
    <location>
        <begin position="19"/>
        <end position="26"/>
    </location>
</feature>
<dbReference type="Proteomes" id="UP000256379">
    <property type="component" value="Unassembled WGS sequence"/>
</dbReference>
<gene>
    <name evidence="6" type="primary">era</name>
    <name evidence="11" type="ORF">CQA53_04065</name>
</gene>
<feature type="binding site" evidence="6">
    <location>
        <begin position="19"/>
        <end position="26"/>
    </location>
    <ligand>
        <name>GTP</name>
        <dbReference type="ChEBI" id="CHEBI:37565"/>
    </ligand>
</feature>
<dbReference type="PANTHER" id="PTHR42698:SF1">
    <property type="entry name" value="GTPASE ERA, MITOCHONDRIAL"/>
    <property type="match status" value="1"/>
</dbReference>
<dbReference type="GO" id="GO:0003924">
    <property type="term" value="F:GTPase activity"/>
    <property type="evidence" value="ECO:0007669"/>
    <property type="project" value="UniProtKB-UniRule"/>
</dbReference>
<dbReference type="InterPro" id="IPR027417">
    <property type="entry name" value="P-loop_NTPase"/>
</dbReference>
<dbReference type="InterPro" id="IPR015946">
    <property type="entry name" value="KH_dom-like_a/b"/>
</dbReference>
<dbReference type="EMBL" id="NXLQ01000005">
    <property type="protein sequence ID" value="RDU66397.1"/>
    <property type="molecule type" value="Genomic_DNA"/>
</dbReference>
<keyword evidence="6" id="KW-1003">Cell membrane</keyword>
<organism evidence="11 12">
    <name type="scientific">Helicobacter didelphidarum</name>
    <dbReference type="NCBI Taxonomy" id="2040648"/>
    <lineage>
        <taxon>Bacteria</taxon>
        <taxon>Pseudomonadati</taxon>
        <taxon>Campylobacterota</taxon>
        <taxon>Epsilonproteobacteria</taxon>
        <taxon>Campylobacterales</taxon>
        <taxon>Helicobacteraceae</taxon>
        <taxon>Helicobacter</taxon>
    </lineage>
</organism>
<dbReference type="InterPro" id="IPR005225">
    <property type="entry name" value="Small_GTP-bd"/>
</dbReference>
<dbReference type="GO" id="GO:0043024">
    <property type="term" value="F:ribosomal small subunit binding"/>
    <property type="evidence" value="ECO:0007669"/>
    <property type="project" value="TreeGrafter"/>
</dbReference>
<evidence type="ECO:0000313" key="12">
    <source>
        <dbReference type="Proteomes" id="UP000256379"/>
    </source>
</evidence>
<comment type="subunit">
    <text evidence="6">Monomer.</text>
</comment>
<comment type="similarity">
    <text evidence="1 6 7 8">Belongs to the TRAFAC class TrmE-Era-EngA-EngB-Septin-like GTPase superfamily. Era GTPase family.</text>
</comment>
<dbReference type="HAMAP" id="MF_00367">
    <property type="entry name" value="GTPase_Era"/>
    <property type="match status" value="1"/>
</dbReference>
<dbReference type="GO" id="GO:0005525">
    <property type="term" value="F:GTP binding"/>
    <property type="evidence" value="ECO:0007669"/>
    <property type="project" value="UniProtKB-UniRule"/>
</dbReference>
<proteinExistence type="inferred from homology"/>
<feature type="binding site" evidence="6">
    <location>
        <begin position="70"/>
        <end position="74"/>
    </location>
    <ligand>
        <name>GTP</name>
        <dbReference type="ChEBI" id="CHEBI:37565"/>
    </ligand>
</feature>
<dbReference type="AlphaFoldDB" id="A0A3D8IM92"/>
<dbReference type="InterPro" id="IPR006073">
    <property type="entry name" value="GTP-bd"/>
</dbReference>
<name>A0A3D8IM92_9HELI</name>
<keyword evidence="6" id="KW-0963">Cytoplasm</keyword>
<dbReference type="InterPro" id="IPR005662">
    <property type="entry name" value="GTPase_Era-like"/>
</dbReference>
<dbReference type="InterPro" id="IPR009019">
    <property type="entry name" value="KH_sf_prok-type"/>
</dbReference>
<dbReference type="GO" id="GO:0005886">
    <property type="term" value="C:plasma membrane"/>
    <property type="evidence" value="ECO:0007669"/>
    <property type="project" value="UniProtKB-SubCell"/>
</dbReference>
<evidence type="ECO:0000256" key="7">
    <source>
        <dbReference type="PROSITE-ProRule" id="PRU01050"/>
    </source>
</evidence>
<dbReference type="CDD" id="cd22534">
    <property type="entry name" value="KH-II_Era"/>
    <property type="match status" value="1"/>
</dbReference>
<keyword evidence="3 6" id="KW-0547">Nucleotide-binding</keyword>
<dbReference type="PROSITE" id="PS50823">
    <property type="entry name" value="KH_TYPE_2"/>
    <property type="match status" value="1"/>
</dbReference>
<dbReference type="SUPFAM" id="SSF52540">
    <property type="entry name" value="P-loop containing nucleoside triphosphate hydrolases"/>
    <property type="match status" value="1"/>
</dbReference>
<keyword evidence="6" id="KW-0699">rRNA-binding</keyword>
<dbReference type="Gene3D" id="3.40.50.300">
    <property type="entry name" value="P-loop containing nucleotide triphosphate hydrolases"/>
    <property type="match status" value="1"/>
</dbReference>
<reference evidence="11 12" key="1">
    <citation type="submission" date="2018-04" db="EMBL/GenBank/DDBJ databases">
        <title>Novel Campyloabacter and Helicobacter Species and Strains.</title>
        <authorList>
            <person name="Mannion A.J."/>
            <person name="Shen Z."/>
            <person name="Fox J.G."/>
        </authorList>
    </citation>
    <scope>NUCLEOTIDE SEQUENCE [LARGE SCALE GENOMIC DNA]</scope>
    <source>
        <strain evidence="11 12">MIT 17-337</strain>
    </source>
</reference>
<evidence type="ECO:0000256" key="8">
    <source>
        <dbReference type="RuleBase" id="RU003761"/>
    </source>
</evidence>
<keyword evidence="12" id="KW-1185">Reference proteome</keyword>
<dbReference type="GO" id="GO:0070181">
    <property type="term" value="F:small ribosomal subunit rRNA binding"/>
    <property type="evidence" value="ECO:0007669"/>
    <property type="project" value="UniProtKB-UniRule"/>
</dbReference>
<dbReference type="CDD" id="cd04163">
    <property type="entry name" value="Era"/>
    <property type="match status" value="1"/>
</dbReference>
<evidence type="ECO:0000313" key="11">
    <source>
        <dbReference type="EMBL" id="RDU66397.1"/>
    </source>
</evidence>
<feature type="region of interest" description="G5" evidence="7">
    <location>
        <begin position="163"/>
        <end position="165"/>
    </location>
</feature>
<comment type="function">
    <text evidence="6">An essential GTPase that binds both GDP and GTP, with rapid nucleotide exchange. Plays a role in 16S rRNA processing and 30S ribosomal subunit biogenesis and possibly also in cell cycle regulation and energy metabolism.</text>
</comment>
<keyword evidence="6" id="KW-0472">Membrane</keyword>
<evidence type="ECO:0000256" key="1">
    <source>
        <dbReference type="ARBA" id="ARBA00007921"/>
    </source>
</evidence>
<keyword evidence="4 6" id="KW-0694">RNA-binding</keyword>
<protein>
    <recommendedName>
        <fullName evidence="2 6">GTPase Era</fullName>
    </recommendedName>
</protein>
<feature type="region of interest" description="G3" evidence="7">
    <location>
        <begin position="70"/>
        <end position="73"/>
    </location>
</feature>
<dbReference type="SUPFAM" id="SSF54814">
    <property type="entry name" value="Prokaryotic type KH domain (KH-domain type II)"/>
    <property type="match status" value="1"/>
</dbReference>
<comment type="subcellular location">
    <subcellularLocation>
        <location evidence="6">Cytoplasm</location>
    </subcellularLocation>
    <subcellularLocation>
        <location evidence="6">Cell membrane</location>
        <topology evidence="6">Peripheral membrane protein</topology>
    </subcellularLocation>
</comment>
<dbReference type="Pfam" id="PF01926">
    <property type="entry name" value="MMR_HSR1"/>
    <property type="match status" value="1"/>
</dbReference>
<dbReference type="InterPro" id="IPR004044">
    <property type="entry name" value="KH_dom_type_2"/>
</dbReference>
<dbReference type="PANTHER" id="PTHR42698">
    <property type="entry name" value="GTPASE ERA"/>
    <property type="match status" value="1"/>
</dbReference>
<evidence type="ECO:0000256" key="3">
    <source>
        <dbReference type="ARBA" id="ARBA00022741"/>
    </source>
</evidence>
<keyword evidence="5 6" id="KW-0342">GTP-binding</keyword>
<evidence type="ECO:0000256" key="2">
    <source>
        <dbReference type="ARBA" id="ARBA00020484"/>
    </source>
</evidence>
<accession>A0A3D8IM92</accession>
<evidence type="ECO:0000256" key="5">
    <source>
        <dbReference type="ARBA" id="ARBA00023134"/>
    </source>
</evidence>
<feature type="domain" description="Era-type G" evidence="10">
    <location>
        <begin position="11"/>
        <end position="184"/>
    </location>
</feature>
<dbReference type="GO" id="GO:0005829">
    <property type="term" value="C:cytosol"/>
    <property type="evidence" value="ECO:0007669"/>
    <property type="project" value="TreeGrafter"/>
</dbReference>
<dbReference type="PROSITE" id="PS51713">
    <property type="entry name" value="G_ERA"/>
    <property type="match status" value="1"/>
</dbReference>
<feature type="binding site" evidence="6">
    <location>
        <begin position="131"/>
        <end position="134"/>
    </location>
    <ligand>
        <name>GTP</name>
        <dbReference type="ChEBI" id="CHEBI:37565"/>
    </ligand>
</feature>
<evidence type="ECO:0000256" key="6">
    <source>
        <dbReference type="HAMAP-Rule" id="MF_00367"/>
    </source>
</evidence>
<keyword evidence="6" id="KW-0690">Ribosome biogenesis</keyword>
<dbReference type="NCBIfam" id="TIGR00231">
    <property type="entry name" value="small_GTP"/>
    <property type="match status" value="1"/>
</dbReference>
<feature type="region of interest" description="G4" evidence="7">
    <location>
        <begin position="131"/>
        <end position="134"/>
    </location>
</feature>
<evidence type="ECO:0000256" key="4">
    <source>
        <dbReference type="ARBA" id="ARBA00022884"/>
    </source>
</evidence>
<dbReference type="NCBIfam" id="NF000908">
    <property type="entry name" value="PRK00089.1"/>
    <property type="match status" value="1"/>
</dbReference>
<evidence type="ECO:0000259" key="10">
    <source>
        <dbReference type="PROSITE" id="PS51713"/>
    </source>
</evidence>
<feature type="region of interest" description="G2" evidence="7">
    <location>
        <begin position="45"/>
        <end position="49"/>
    </location>
</feature>
<dbReference type="Pfam" id="PF07650">
    <property type="entry name" value="KH_2"/>
    <property type="match status" value="1"/>
</dbReference>
<dbReference type="Gene3D" id="3.30.300.20">
    <property type="match status" value="1"/>
</dbReference>
<evidence type="ECO:0000259" key="9">
    <source>
        <dbReference type="PROSITE" id="PS50823"/>
    </source>
</evidence>
<comment type="caution">
    <text evidence="11">The sequence shown here is derived from an EMBL/GenBank/DDBJ whole genome shotgun (WGS) entry which is preliminary data.</text>
</comment>
<sequence length="310" mass="35830">MNENCKNQKVTSGFVSVIGRTNAGKSTLLNNIIQSPLALVSKKANATRKKMDFIVPFQNNEFDSQIIFLDTPGLHKSEKILNEYMLKETASAMRDSDLCVFISVASKNNKEIEHYKSFLETYKKKHIVILNKIDTLTHDELLANLAQYQEFESHYFSLIPIKANNLNVYDRNLILLEISKHLPHHPHFYDNDILSTILMREIYKEAIREVIFEFFSDEIPYESDVKILKVTEEPHLIRIKAQIIVEKDSQKAIIIGKQGKTIKALGTLARKKCEQFSESKIFLELHVKTLKGWSRDKTLLKKLGYDIDKE</sequence>
<dbReference type="RefSeq" id="WP_115542745.1">
    <property type="nucleotide sequence ID" value="NZ_NXLQ01000005.1"/>
</dbReference>